<dbReference type="Proteomes" id="UP000541610">
    <property type="component" value="Unassembled WGS sequence"/>
</dbReference>
<protein>
    <submittedName>
        <fullName evidence="3">Uncharacterized protein</fullName>
    </submittedName>
</protein>
<comment type="caution">
    <text evidence="3">The sequence shown here is derived from an EMBL/GenBank/DDBJ whole genome shotgun (WGS) entry which is preliminary data.</text>
</comment>
<organism evidence="3 4">
    <name type="scientific">Perkinsus olseni</name>
    <name type="common">Perkinsus atlanticus</name>
    <dbReference type="NCBI Taxonomy" id="32597"/>
    <lineage>
        <taxon>Eukaryota</taxon>
        <taxon>Sar</taxon>
        <taxon>Alveolata</taxon>
        <taxon>Perkinsozoa</taxon>
        <taxon>Perkinsea</taxon>
        <taxon>Perkinsida</taxon>
        <taxon>Perkinsidae</taxon>
        <taxon>Perkinsus</taxon>
    </lineage>
</organism>
<accession>A0A7J6PM02</accession>
<feature type="transmembrane region" description="Helical" evidence="2">
    <location>
        <begin position="497"/>
        <end position="521"/>
    </location>
</feature>
<dbReference type="AlphaFoldDB" id="A0A7J6PM02"/>
<proteinExistence type="predicted"/>
<feature type="compositionally biased region" description="Basic residues" evidence="1">
    <location>
        <begin position="9"/>
        <end position="24"/>
    </location>
</feature>
<keyword evidence="2" id="KW-1133">Transmembrane helix</keyword>
<evidence type="ECO:0000313" key="4">
    <source>
        <dbReference type="Proteomes" id="UP000541610"/>
    </source>
</evidence>
<evidence type="ECO:0000256" key="1">
    <source>
        <dbReference type="SAM" id="MobiDB-lite"/>
    </source>
</evidence>
<dbReference type="InterPro" id="IPR043502">
    <property type="entry name" value="DNA/RNA_pol_sf"/>
</dbReference>
<dbReference type="OrthoDB" id="10674205at2759"/>
<keyword evidence="2" id="KW-0472">Membrane</keyword>
<gene>
    <name evidence="3" type="ORF">FOZ60_011832</name>
</gene>
<dbReference type="SUPFAM" id="SSF56672">
    <property type="entry name" value="DNA/RNA polymerases"/>
    <property type="match status" value="1"/>
</dbReference>
<keyword evidence="2" id="KW-0812">Transmembrane</keyword>
<evidence type="ECO:0000256" key="2">
    <source>
        <dbReference type="SAM" id="Phobius"/>
    </source>
</evidence>
<reference evidence="3 4" key="1">
    <citation type="submission" date="2020-04" db="EMBL/GenBank/DDBJ databases">
        <title>Perkinsus olseni comparative genomics.</title>
        <authorList>
            <person name="Bogema D.R."/>
        </authorList>
    </citation>
    <scope>NUCLEOTIDE SEQUENCE [LARGE SCALE GENOMIC DNA]</scope>
    <source>
        <strain evidence="3">00978-12</strain>
    </source>
</reference>
<name>A0A7J6PM02_PEROL</name>
<dbReference type="EMBL" id="JABANP010000005">
    <property type="protein sequence ID" value="KAF4697159.1"/>
    <property type="molecule type" value="Genomic_DNA"/>
</dbReference>
<feature type="region of interest" description="Disordered" evidence="1">
    <location>
        <begin position="1"/>
        <end position="61"/>
    </location>
</feature>
<feature type="compositionally biased region" description="Polar residues" evidence="1">
    <location>
        <begin position="44"/>
        <end position="61"/>
    </location>
</feature>
<evidence type="ECO:0000313" key="3">
    <source>
        <dbReference type="EMBL" id="KAF4697159.1"/>
    </source>
</evidence>
<sequence>MTKDCRSREARKRRRRRYKERRSSRALGMDSSSDLRESDECCESVSSPASGASTTGPTDSNSWEALAQKVFDQERLASPMQDGSGLPITCQWDSPVRIPARFEAVVDEVADALHSTAVEWCDRPTVKEFLSAFELSSREQQSLMAEGWTKLGIVEAGNALSDEICHILERHGFGRAATFAEQASSVSKVKGRLLEALCRITADENIAEDNGIGFALMGGCGVGLNIPMLENVSTWPAFQRKAPKPGEPEYIRWQTDGSSLPTPAKLEGGGLSTLAENQIKTEVEAGRFRVMSARDAGSKGLKAVSKLNAIWKDSSRKRCRLISNYRTSGINRAVVMSTTLCLPTLQSLKTLVEHADRLGARKLGGYDIRSAFRSLSLREEEQGLLALVCPPGVVDGTIESPIIWERSLPFGLSSSPLQFTRCSGAMHRIQRRLLAVLANRAKEERPRGVLYLDDGTWYLFCILQLCMLLLLIIAVDLEVEFKKVYYLSRDIRQTHEIILFFVSHHLAIILTSLLLTLLFTWTKAQPVGLFVYAFQPVGQPRRLLQASQLTVNLDKTVHLDFGASPSFRTGVYPLKKVGGGQGEDYIIDFSGASESLADWYERMRQLGLPPVDGDFKTLRFTSSNTFTTLVEGRTATHERVSLNNSVIPPNVYYYTSESLDIRYEIHGNSEPSDINSVDMSVRCKTVCHARPFTARFRISRSPVRGVSDVTEDSVHEVEQLKGRLRRVCWIPTKPNDFLKVGSIFDEVAALDLRGEEIYLTAF</sequence>
<feature type="transmembrane region" description="Helical" evidence="2">
    <location>
        <begin position="457"/>
        <end position="477"/>
    </location>
</feature>